<dbReference type="AlphaFoldDB" id="A0A0T6BH43"/>
<name>A0A0T6BH43_9SCAR</name>
<comment type="cofactor">
    <cofactor evidence="1">
        <name>Zn(2+)</name>
        <dbReference type="ChEBI" id="CHEBI:29105"/>
    </cofactor>
</comment>
<dbReference type="Proteomes" id="UP000051574">
    <property type="component" value="Unassembled WGS sequence"/>
</dbReference>
<feature type="domain" description="CMP/dCMP-type deaminase" evidence="9">
    <location>
        <begin position="1"/>
        <end position="108"/>
    </location>
</feature>
<dbReference type="EMBL" id="LJIG01000338">
    <property type="protein sequence ID" value="KRT86602.1"/>
    <property type="molecule type" value="Genomic_DNA"/>
</dbReference>
<dbReference type="PROSITE" id="PS51747">
    <property type="entry name" value="CYT_DCMP_DEAMINASES_2"/>
    <property type="match status" value="1"/>
</dbReference>
<evidence type="ECO:0000256" key="1">
    <source>
        <dbReference type="ARBA" id="ARBA00001947"/>
    </source>
</evidence>
<evidence type="ECO:0000259" key="9">
    <source>
        <dbReference type="PROSITE" id="PS51747"/>
    </source>
</evidence>
<feature type="non-terminal residue" evidence="10">
    <location>
        <position position="108"/>
    </location>
</feature>
<dbReference type="GO" id="GO:0004132">
    <property type="term" value="F:dCMP deaminase activity"/>
    <property type="evidence" value="ECO:0007669"/>
    <property type="project" value="UniProtKB-EC"/>
</dbReference>
<evidence type="ECO:0000256" key="2">
    <source>
        <dbReference type="ARBA" id="ARBA00006576"/>
    </source>
</evidence>
<keyword evidence="6" id="KW-0862">Zinc</keyword>
<comment type="caution">
    <text evidence="10">The sequence shown here is derived from an EMBL/GenBank/DDBJ whole genome shotgun (WGS) entry which is preliminary data.</text>
</comment>
<organism evidence="10 11">
    <name type="scientific">Oryctes borbonicus</name>
    <dbReference type="NCBI Taxonomy" id="1629725"/>
    <lineage>
        <taxon>Eukaryota</taxon>
        <taxon>Metazoa</taxon>
        <taxon>Ecdysozoa</taxon>
        <taxon>Arthropoda</taxon>
        <taxon>Hexapoda</taxon>
        <taxon>Insecta</taxon>
        <taxon>Pterygota</taxon>
        <taxon>Neoptera</taxon>
        <taxon>Endopterygota</taxon>
        <taxon>Coleoptera</taxon>
        <taxon>Polyphaga</taxon>
        <taxon>Scarabaeiformia</taxon>
        <taxon>Scarabaeidae</taxon>
        <taxon>Dynastinae</taxon>
        <taxon>Oryctes</taxon>
    </lineage>
</organism>
<dbReference type="GO" id="GO:0005737">
    <property type="term" value="C:cytoplasm"/>
    <property type="evidence" value="ECO:0007669"/>
    <property type="project" value="TreeGrafter"/>
</dbReference>
<evidence type="ECO:0000313" key="10">
    <source>
        <dbReference type="EMBL" id="KRT86602.1"/>
    </source>
</evidence>
<evidence type="ECO:0000256" key="4">
    <source>
        <dbReference type="ARBA" id="ARBA00022727"/>
    </source>
</evidence>
<proteinExistence type="inferred from homology"/>
<evidence type="ECO:0000256" key="3">
    <source>
        <dbReference type="ARBA" id="ARBA00022723"/>
    </source>
</evidence>
<dbReference type="CDD" id="cd01286">
    <property type="entry name" value="deoxycytidylate_deaminase"/>
    <property type="match status" value="1"/>
</dbReference>
<gene>
    <name evidence="10" type="ORF">AMK59_2584</name>
</gene>
<keyword evidence="11" id="KW-1185">Reference proteome</keyword>
<keyword evidence="5" id="KW-0378">Hydrolase</keyword>
<comment type="similarity">
    <text evidence="2">Belongs to the cytidine and deoxycytidylate deaminase family.</text>
</comment>
<dbReference type="PANTHER" id="PTHR11086">
    <property type="entry name" value="DEOXYCYTIDYLATE DEAMINASE-RELATED"/>
    <property type="match status" value="1"/>
</dbReference>
<dbReference type="GO" id="GO:0008270">
    <property type="term" value="F:zinc ion binding"/>
    <property type="evidence" value="ECO:0007669"/>
    <property type="project" value="InterPro"/>
</dbReference>
<reference evidence="10 11" key="1">
    <citation type="submission" date="2015-09" db="EMBL/GenBank/DDBJ databases">
        <title>Draft genome of the scarab beetle Oryctes borbonicus.</title>
        <authorList>
            <person name="Meyer J.M."/>
            <person name="Markov G.V."/>
            <person name="Baskaran P."/>
            <person name="Herrmann M."/>
            <person name="Sommer R.J."/>
            <person name="Roedelsperger C."/>
        </authorList>
    </citation>
    <scope>NUCLEOTIDE SEQUENCE [LARGE SCALE GENOMIC DNA]</scope>
    <source>
        <strain evidence="10">OB123</strain>
        <tissue evidence="10">Whole animal</tissue>
    </source>
</reference>
<dbReference type="OrthoDB" id="6710946at2759"/>
<dbReference type="GO" id="GO:0009165">
    <property type="term" value="P:nucleotide biosynthetic process"/>
    <property type="evidence" value="ECO:0007669"/>
    <property type="project" value="UniProtKB-KW"/>
</dbReference>
<feature type="non-terminal residue" evidence="10">
    <location>
        <position position="1"/>
    </location>
</feature>
<dbReference type="InterPro" id="IPR035105">
    <property type="entry name" value="Deoxycytidylate_deaminase_dom"/>
</dbReference>
<dbReference type="PANTHER" id="PTHR11086:SF18">
    <property type="entry name" value="DEOXYCYTIDYLATE DEAMINASE"/>
    <property type="match status" value="1"/>
</dbReference>
<accession>A0A0T6BH43</accession>
<evidence type="ECO:0000256" key="7">
    <source>
        <dbReference type="ARBA" id="ARBA00038938"/>
    </source>
</evidence>
<dbReference type="Pfam" id="PF00383">
    <property type="entry name" value="dCMP_cyt_deam_1"/>
    <property type="match status" value="1"/>
</dbReference>
<evidence type="ECO:0000256" key="8">
    <source>
        <dbReference type="ARBA" id="ARBA00041763"/>
    </source>
</evidence>
<keyword evidence="3" id="KW-0479">Metal-binding</keyword>
<evidence type="ECO:0000256" key="6">
    <source>
        <dbReference type="ARBA" id="ARBA00022833"/>
    </source>
</evidence>
<dbReference type="InterPro" id="IPR016193">
    <property type="entry name" value="Cytidine_deaminase-like"/>
</dbReference>
<dbReference type="SUPFAM" id="SSF53927">
    <property type="entry name" value="Cytidine deaminase-like"/>
    <property type="match status" value="1"/>
</dbReference>
<evidence type="ECO:0000256" key="5">
    <source>
        <dbReference type="ARBA" id="ARBA00022801"/>
    </source>
</evidence>
<dbReference type="PROSITE" id="PS00903">
    <property type="entry name" value="CYT_DCMP_DEAMINASES_1"/>
    <property type="match status" value="1"/>
</dbReference>
<dbReference type="EC" id="3.5.4.12" evidence="7"/>
<evidence type="ECO:0000313" key="11">
    <source>
        <dbReference type="Proteomes" id="UP000051574"/>
    </source>
</evidence>
<dbReference type="InterPro" id="IPR016192">
    <property type="entry name" value="APOBEC/CMP_deaminase_Zn-bd"/>
</dbReference>
<keyword evidence="4" id="KW-0545">Nucleotide biosynthesis</keyword>
<dbReference type="Gene3D" id="3.40.140.10">
    <property type="entry name" value="Cytidine Deaminase, domain 2"/>
    <property type="match status" value="1"/>
</dbReference>
<sequence length="108" mass="12085">AYLAAKRSKDPKAQVGACIVNKDRRIVGIGYNAMPKGCSDDRFPWVKNKHDPSKCKLTYVAHAELNAIVHKNVTDENCALYVTRFPCERCAKLIVRSGIKKVVYGFSK</sequence>
<dbReference type="InterPro" id="IPR015517">
    <property type="entry name" value="dCMP_deaminase-rel"/>
</dbReference>
<protein>
    <recommendedName>
        <fullName evidence="8">dCMP deaminase</fullName>
        <ecNumber evidence="7">3.5.4.12</ecNumber>
    </recommendedName>
    <alternativeName>
        <fullName evidence="8">dCMP deaminase</fullName>
    </alternativeName>
</protein>
<dbReference type="InterPro" id="IPR002125">
    <property type="entry name" value="CMP_dCMP_dom"/>
</dbReference>